<dbReference type="InterPro" id="IPR020449">
    <property type="entry name" value="Tscrpt_reg_AraC-type_HTH"/>
</dbReference>
<dbReference type="GO" id="GO:0003700">
    <property type="term" value="F:DNA-binding transcription factor activity"/>
    <property type="evidence" value="ECO:0007669"/>
    <property type="project" value="InterPro"/>
</dbReference>
<dbReference type="SUPFAM" id="SSF46689">
    <property type="entry name" value="Homeodomain-like"/>
    <property type="match status" value="1"/>
</dbReference>
<dbReference type="KEGG" id="fbm:MQE35_13400"/>
<keyword evidence="3" id="KW-0804">Transcription</keyword>
<proteinExistence type="predicted"/>
<evidence type="ECO:0000256" key="1">
    <source>
        <dbReference type="ARBA" id="ARBA00023015"/>
    </source>
</evidence>
<dbReference type="InterPro" id="IPR018060">
    <property type="entry name" value="HTH_AraC"/>
</dbReference>
<evidence type="ECO:0000313" key="5">
    <source>
        <dbReference type="EMBL" id="UOB16729.1"/>
    </source>
</evidence>
<keyword evidence="1" id="KW-0805">Transcription regulation</keyword>
<dbReference type="EMBL" id="CP094358">
    <property type="protein sequence ID" value="UOB16729.1"/>
    <property type="molecule type" value="Genomic_DNA"/>
</dbReference>
<reference evidence="5" key="1">
    <citation type="submission" date="2022-03" db="EMBL/GenBank/DDBJ databases">
        <title>Description of Abyssus ytuae gen. nov., sp. nov., a novel member of the family Flavobacteriaceae isolated from the sediment of Mariana Trench.</title>
        <authorList>
            <person name="Zhang J."/>
            <person name="Xu X."/>
        </authorList>
    </citation>
    <scope>NUCLEOTIDE SEQUENCE</scope>
    <source>
        <strain evidence="5">MT3330</strain>
    </source>
</reference>
<organism evidence="5 6">
    <name type="scientific">Abyssalbus ytuae</name>
    <dbReference type="NCBI Taxonomy" id="2926907"/>
    <lineage>
        <taxon>Bacteria</taxon>
        <taxon>Pseudomonadati</taxon>
        <taxon>Bacteroidota</taxon>
        <taxon>Flavobacteriia</taxon>
        <taxon>Flavobacteriales</taxon>
        <taxon>Flavobacteriaceae</taxon>
        <taxon>Abyssalbus</taxon>
    </lineage>
</organism>
<dbReference type="PANTHER" id="PTHR47893">
    <property type="entry name" value="REGULATORY PROTEIN PCHR"/>
    <property type="match status" value="1"/>
</dbReference>
<evidence type="ECO:0000259" key="4">
    <source>
        <dbReference type="PROSITE" id="PS01124"/>
    </source>
</evidence>
<dbReference type="SMART" id="SM00342">
    <property type="entry name" value="HTH_ARAC"/>
    <property type="match status" value="1"/>
</dbReference>
<dbReference type="AlphaFoldDB" id="A0A9E6ZLC4"/>
<protein>
    <submittedName>
        <fullName evidence="5">AraC family transcriptional regulator</fullName>
    </submittedName>
</protein>
<evidence type="ECO:0000256" key="3">
    <source>
        <dbReference type="ARBA" id="ARBA00023163"/>
    </source>
</evidence>
<sequence length="346" mass="40488">MAKKVKVTDLSVKEIITNISESLKTDYEENLNEFTVRIPTKTGSGYIKAFQFDNGIGAIDIDILLKNKLIIRFEEGLVHPLKLIFNRESDFKHTFDNAEEHTVKHLENIITASIPANNHVFEFPANKPICIFSLEINRKEFETKIESFIPYMNEELTDIFRDVNGVKLFYHKSYYSLNISKFIKEFTECELDDSMKYVFLEGKAYEILTHQLQQYIDDSNEPDRKKILRQETVKRIEKAATIIKQELESIDSVAKLAHRICVNQNTLQNGFRHLYSMSVNEYIRNQRIEKARELLENSDLNITEITYKIGINSRSYFSKLFKERFGITPKNYIKQKRINTPKSKSA</sequence>
<dbReference type="Gene3D" id="1.10.10.60">
    <property type="entry name" value="Homeodomain-like"/>
    <property type="match status" value="2"/>
</dbReference>
<dbReference type="Pfam" id="PF12833">
    <property type="entry name" value="HTH_18"/>
    <property type="match status" value="1"/>
</dbReference>
<dbReference type="InterPro" id="IPR018062">
    <property type="entry name" value="HTH_AraC-typ_CS"/>
</dbReference>
<feature type="domain" description="HTH araC/xylS-type" evidence="4">
    <location>
        <begin position="237"/>
        <end position="335"/>
    </location>
</feature>
<dbReference type="RefSeq" id="WP_255841965.1">
    <property type="nucleotide sequence ID" value="NZ_CP094358.1"/>
</dbReference>
<dbReference type="PANTHER" id="PTHR47893:SF1">
    <property type="entry name" value="REGULATORY PROTEIN PCHR"/>
    <property type="match status" value="1"/>
</dbReference>
<dbReference type="InterPro" id="IPR009057">
    <property type="entry name" value="Homeodomain-like_sf"/>
</dbReference>
<evidence type="ECO:0000313" key="6">
    <source>
        <dbReference type="Proteomes" id="UP000831290"/>
    </source>
</evidence>
<dbReference type="Proteomes" id="UP000831290">
    <property type="component" value="Chromosome"/>
</dbReference>
<keyword evidence="2" id="KW-0238">DNA-binding</keyword>
<dbReference type="InterPro" id="IPR053142">
    <property type="entry name" value="PchR_regulatory_protein"/>
</dbReference>
<accession>A0A9E6ZLC4</accession>
<dbReference type="PRINTS" id="PR00032">
    <property type="entry name" value="HTHARAC"/>
</dbReference>
<name>A0A9E6ZLC4_9FLAO</name>
<dbReference type="PROSITE" id="PS00041">
    <property type="entry name" value="HTH_ARAC_FAMILY_1"/>
    <property type="match status" value="1"/>
</dbReference>
<evidence type="ECO:0000256" key="2">
    <source>
        <dbReference type="ARBA" id="ARBA00023125"/>
    </source>
</evidence>
<gene>
    <name evidence="5" type="ORF">MQE35_13400</name>
</gene>
<dbReference type="GO" id="GO:0043565">
    <property type="term" value="F:sequence-specific DNA binding"/>
    <property type="evidence" value="ECO:0007669"/>
    <property type="project" value="InterPro"/>
</dbReference>
<dbReference type="PROSITE" id="PS01124">
    <property type="entry name" value="HTH_ARAC_FAMILY_2"/>
    <property type="match status" value="1"/>
</dbReference>
<keyword evidence="6" id="KW-1185">Reference proteome</keyword>